<keyword evidence="1" id="KW-1133">Transmembrane helix</keyword>
<keyword evidence="1" id="KW-0472">Membrane</keyword>
<feature type="transmembrane region" description="Helical" evidence="1">
    <location>
        <begin position="24"/>
        <end position="45"/>
    </location>
</feature>
<proteinExistence type="predicted"/>
<evidence type="ECO:0000313" key="2">
    <source>
        <dbReference type="EMBL" id="MDQ0480937.1"/>
    </source>
</evidence>
<gene>
    <name evidence="2" type="ORF">QOZ93_002688</name>
</gene>
<comment type="caution">
    <text evidence="2">The sequence shown here is derived from an EMBL/GenBank/DDBJ whole genome shotgun (WGS) entry which is preliminary data.</text>
</comment>
<accession>A0ABU0JV06</accession>
<evidence type="ECO:0000313" key="3">
    <source>
        <dbReference type="Proteomes" id="UP001224418"/>
    </source>
</evidence>
<keyword evidence="3" id="KW-1185">Reference proteome</keyword>
<dbReference type="EMBL" id="JAUSWN010000035">
    <property type="protein sequence ID" value="MDQ0480937.1"/>
    <property type="molecule type" value="Genomic_DNA"/>
</dbReference>
<keyword evidence="1" id="KW-0812">Transmembrane</keyword>
<dbReference type="Proteomes" id="UP001224418">
    <property type="component" value="Unassembled WGS sequence"/>
</dbReference>
<name>A0ABU0JV06_HATLI</name>
<sequence>MDKDLIVKKENKKYKKFSNKQKSYIRIDLLIKLGVISMLILAICVKFK</sequence>
<organism evidence="2 3">
    <name type="scientific">Hathewaya limosa</name>
    <name type="common">Clostridium limosum</name>
    <dbReference type="NCBI Taxonomy" id="1536"/>
    <lineage>
        <taxon>Bacteria</taxon>
        <taxon>Bacillati</taxon>
        <taxon>Bacillota</taxon>
        <taxon>Clostridia</taxon>
        <taxon>Eubacteriales</taxon>
        <taxon>Clostridiaceae</taxon>
        <taxon>Hathewaya</taxon>
    </lineage>
</organism>
<dbReference type="RefSeq" id="WP_307357261.1">
    <property type="nucleotide sequence ID" value="NZ_BAAACJ010000062.1"/>
</dbReference>
<reference evidence="2 3" key="1">
    <citation type="submission" date="2023-07" db="EMBL/GenBank/DDBJ databases">
        <title>Genomic Encyclopedia of Type Strains, Phase IV (KMG-IV): sequencing the most valuable type-strain genomes for metagenomic binning, comparative biology and taxonomic classification.</title>
        <authorList>
            <person name="Goeker M."/>
        </authorList>
    </citation>
    <scope>NUCLEOTIDE SEQUENCE [LARGE SCALE GENOMIC DNA]</scope>
    <source>
        <strain evidence="2 3">DSM 1400</strain>
    </source>
</reference>
<protein>
    <submittedName>
        <fullName evidence="2">Competence protein ComGC</fullName>
    </submittedName>
</protein>
<evidence type="ECO:0000256" key="1">
    <source>
        <dbReference type="SAM" id="Phobius"/>
    </source>
</evidence>